<dbReference type="Proteomes" id="UP001378956">
    <property type="component" value="Unassembled WGS sequence"/>
</dbReference>
<dbReference type="SMART" id="SM00530">
    <property type="entry name" value="HTH_XRE"/>
    <property type="match status" value="1"/>
</dbReference>
<organism evidence="8 9">
    <name type="scientific">Pedobacter panaciterrae</name>
    <dbReference type="NCBI Taxonomy" id="363849"/>
    <lineage>
        <taxon>Bacteria</taxon>
        <taxon>Pseudomonadati</taxon>
        <taxon>Bacteroidota</taxon>
        <taxon>Sphingobacteriia</taxon>
        <taxon>Sphingobacteriales</taxon>
        <taxon>Sphingobacteriaceae</taxon>
        <taxon>Pedobacter</taxon>
    </lineage>
</organism>
<evidence type="ECO:0000256" key="2">
    <source>
        <dbReference type="ARBA" id="ARBA00022692"/>
    </source>
</evidence>
<dbReference type="PROSITE" id="PS50943">
    <property type="entry name" value="HTH_CROC1"/>
    <property type="match status" value="1"/>
</dbReference>
<feature type="transmembrane region" description="Helical" evidence="6">
    <location>
        <begin position="163"/>
        <end position="183"/>
    </location>
</feature>
<evidence type="ECO:0000256" key="1">
    <source>
        <dbReference type="ARBA" id="ARBA00004141"/>
    </source>
</evidence>
<keyword evidence="5 6" id="KW-0472">Membrane</keyword>
<reference evidence="8 9" key="1">
    <citation type="submission" date="2024-03" db="EMBL/GenBank/DDBJ databases">
        <title>Sequence of Lycoming College Course Isolates.</title>
        <authorList>
            <person name="Plotts O."/>
            <person name="Newman J."/>
        </authorList>
    </citation>
    <scope>NUCLEOTIDE SEQUENCE [LARGE SCALE GENOMIC DNA]</scope>
    <source>
        <strain evidence="8 9">CJB-3</strain>
    </source>
</reference>
<keyword evidence="2 6" id="KW-0812">Transmembrane</keyword>
<feature type="transmembrane region" description="Helical" evidence="6">
    <location>
        <begin position="123"/>
        <end position="143"/>
    </location>
</feature>
<accession>A0ABU8NSF4</accession>
<keyword evidence="4" id="KW-0238">DNA-binding</keyword>
<evidence type="ECO:0000256" key="3">
    <source>
        <dbReference type="ARBA" id="ARBA00022989"/>
    </source>
</evidence>
<name>A0ABU8NSF4_9SPHI</name>
<dbReference type="PANTHER" id="PTHR46797:SF1">
    <property type="entry name" value="METHYLPHOSPHONATE SYNTHASE"/>
    <property type="match status" value="1"/>
</dbReference>
<dbReference type="InterPro" id="IPR010982">
    <property type="entry name" value="Lambda_DNA-bd_dom_sf"/>
</dbReference>
<evidence type="ECO:0000256" key="6">
    <source>
        <dbReference type="SAM" id="Phobius"/>
    </source>
</evidence>
<evidence type="ECO:0000313" key="8">
    <source>
        <dbReference type="EMBL" id="MEJ2905182.1"/>
    </source>
</evidence>
<evidence type="ECO:0000256" key="4">
    <source>
        <dbReference type="ARBA" id="ARBA00023125"/>
    </source>
</evidence>
<evidence type="ECO:0000256" key="5">
    <source>
        <dbReference type="ARBA" id="ARBA00023136"/>
    </source>
</evidence>
<dbReference type="InterPro" id="IPR001387">
    <property type="entry name" value="Cro/C1-type_HTH"/>
</dbReference>
<comment type="subcellular location">
    <subcellularLocation>
        <location evidence="1">Membrane</location>
        <topology evidence="1">Multi-pass membrane protein</topology>
    </subcellularLocation>
</comment>
<dbReference type="Gene3D" id="1.10.260.40">
    <property type="entry name" value="lambda repressor-like DNA-binding domains"/>
    <property type="match status" value="1"/>
</dbReference>
<gene>
    <name evidence="8" type="ORF">WAE58_22240</name>
</gene>
<protein>
    <submittedName>
        <fullName evidence="8">Helix-turn-helix domain-containing protein</fullName>
    </submittedName>
</protein>
<dbReference type="InterPro" id="IPR050807">
    <property type="entry name" value="TransReg_Diox_bact_type"/>
</dbReference>
<dbReference type="PANTHER" id="PTHR46797">
    <property type="entry name" value="HTH-TYPE TRANSCRIPTIONAL REGULATOR"/>
    <property type="match status" value="1"/>
</dbReference>
<keyword evidence="3 6" id="KW-1133">Transmembrane helix</keyword>
<dbReference type="CDD" id="cd00093">
    <property type="entry name" value="HTH_XRE"/>
    <property type="match status" value="1"/>
</dbReference>
<dbReference type="InterPro" id="IPR019109">
    <property type="entry name" value="MamF_MmsF"/>
</dbReference>
<comment type="caution">
    <text evidence="8">The sequence shown here is derived from an EMBL/GenBank/DDBJ whole genome shotgun (WGS) entry which is preliminary data.</text>
</comment>
<feature type="transmembrane region" description="Helical" evidence="6">
    <location>
        <begin position="75"/>
        <end position="103"/>
    </location>
</feature>
<evidence type="ECO:0000313" key="9">
    <source>
        <dbReference type="Proteomes" id="UP001378956"/>
    </source>
</evidence>
<dbReference type="SUPFAM" id="SSF47413">
    <property type="entry name" value="lambda repressor-like DNA-binding domains"/>
    <property type="match status" value="1"/>
</dbReference>
<dbReference type="Pfam" id="PF09685">
    <property type="entry name" value="MamF_MmsF"/>
    <property type="match status" value="1"/>
</dbReference>
<sequence length="201" mass="23055">MKNIDLAKKIKELRSRKGMSQEELAEKSQLSLRTIQRIEGGETEARGDTLQRLAKALNVTPDELIDWTESEDRGFLVVLNLSALSFIAFPILGIVVPLALWMLKKDKIKYINETGKRLLNFQISWCILVMFFSIFPIVTQIFHIGGSIVRGFQIFNLGAMESFILMVPILYVVNLVFIIVNTIRSYNTRKVFYQPAIPFLR</sequence>
<feature type="domain" description="HTH cro/C1-type" evidence="7">
    <location>
        <begin position="10"/>
        <end position="64"/>
    </location>
</feature>
<evidence type="ECO:0000259" key="7">
    <source>
        <dbReference type="PROSITE" id="PS50943"/>
    </source>
</evidence>
<proteinExistence type="predicted"/>
<dbReference type="Pfam" id="PF01381">
    <property type="entry name" value="HTH_3"/>
    <property type="match status" value="1"/>
</dbReference>
<dbReference type="RefSeq" id="WP_337717757.1">
    <property type="nucleotide sequence ID" value="NZ_JBBEUB010000010.1"/>
</dbReference>
<dbReference type="EMBL" id="JBBEUB010000010">
    <property type="protein sequence ID" value="MEJ2905182.1"/>
    <property type="molecule type" value="Genomic_DNA"/>
</dbReference>
<keyword evidence="9" id="KW-1185">Reference proteome</keyword>